<dbReference type="OrthoDB" id="1747274at2759"/>
<dbReference type="PANTHER" id="PTHR11076:SF33">
    <property type="entry name" value="DNA POLYMERASE KAPPA"/>
    <property type="match status" value="1"/>
</dbReference>
<evidence type="ECO:0000313" key="1">
    <source>
        <dbReference type="EMBL" id="EYC32323.1"/>
    </source>
</evidence>
<organism evidence="1 2">
    <name type="scientific">Ancylostoma ceylanicum</name>
    <dbReference type="NCBI Taxonomy" id="53326"/>
    <lineage>
        <taxon>Eukaryota</taxon>
        <taxon>Metazoa</taxon>
        <taxon>Ecdysozoa</taxon>
        <taxon>Nematoda</taxon>
        <taxon>Chromadorea</taxon>
        <taxon>Rhabditida</taxon>
        <taxon>Rhabditina</taxon>
        <taxon>Rhabditomorpha</taxon>
        <taxon>Strongyloidea</taxon>
        <taxon>Ancylostomatidae</taxon>
        <taxon>Ancylostomatinae</taxon>
        <taxon>Ancylostoma</taxon>
    </lineage>
</organism>
<evidence type="ECO:0000313" key="2">
    <source>
        <dbReference type="Proteomes" id="UP000024635"/>
    </source>
</evidence>
<name>A0A016VZW4_9BILA</name>
<dbReference type="InterPro" id="IPR050116">
    <property type="entry name" value="DNA_polymerase-Y"/>
</dbReference>
<dbReference type="AlphaFoldDB" id="A0A016VZW4"/>
<dbReference type="EMBL" id="JARK01001339">
    <property type="protein sequence ID" value="EYC32323.1"/>
    <property type="molecule type" value="Genomic_DNA"/>
</dbReference>
<proteinExistence type="predicted"/>
<protein>
    <submittedName>
        <fullName evidence="1">Uncharacterized protein</fullName>
    </submittedName>
</protein>
<sequence length="76" mass="8729">MLTFNDNKAGMAGLDKERITKIIESNTSENYSNFSKKQQDRINEKTAAIKKRLEAVTPAEWARAEKEVMDCFREST</sequence>
<dbReference type="Gene3D" id="1.10.150.810">
    <property type="match status" value="1"/>
</dbReference>
<gene>
    <name evidence="1" type="primary">Acey_s0003.g1515</name>
    <name evidence="1" type="ORF">Y032_0003g1515</name>
</gene>
<dbReference type="Proteomes" id="UP000024635">
    <property type="component" value="Unassembled WGS sequence"/>
</dbReference>
<dbReference type="PANTHER" id="PTHR11076">
    <property type="entry name" value="DNA REPAIR POLYMERASE UMUC / TRANSFERASE FAMILY MEMBER"/>
    <property type="match status" value="1"/>
</dbReference>
<reference evidence="2" key="1">
    <citation type="journal article" date="2015" name="Nat. Genet.">
        <title>The genome and transcriptome of the zoonotic hookworm Ancylostoma ceylanicum identify infection-specific gene families.</title>
        <authorList>
            <person name="Schwarz E.M."/>
            <person name="Hu Y."/>
            <person name="Antoshechkin I."/>
            <person name="Miller M.M."/>
            <person name="Sternberg P.W."/>
            <person name="Aroian R.V."/>
        </authorList>
    </citation>
    <scope>NUCLEOTIDE SEQUENCE</scope>
    <source>
        <strain evidence="2">HY135</strain>
    </source>
</reference>
<accession>A0A016VZW4</accession>
<dbReference type="GO" id="GO:0042276">
    <property type="term" value="P:error-prone translesion synthesis"/>
    <property type="evidence" value="ECO:0007669"/>
    <property type="project" value="TreeGrafter"/>
</dbReference>
<dbReference type="GO" id="GO:0003887">
    <property type="term" value="F:DNA-directed DNA polymerase activity"/>
    <property type="evidence" value="ECO:0007669"/>
    <property type="project" value="TreeGrafter"/>
</dbReference>
<keyword evidence="2" id="KW-1185">Reference proteome</keyword>
<dbReference type="GO" id="GO:0005634">
    <property type="term" value="C:nucleus"/>
    <property type="evidence" value="ECO:0007669"/>
    <property type="project" value="TreeGrafter"/>
</dbReference>
<comment type="caution">
    <text evidence="1">The sequence shown here is derived from an EMBL/GenBank/DDBJ whole genome shotgun (WGS) entry which is preliminary data.</text>
</comment>
<dbReference type="STRING" id="53326.A0A016VZW4"/>